<accession>A0A0C9YSV1</accession>
<keyword evidence="2" id="KW-1185">Reference proteome</keyword>
<reference evidence="2" key="2">
    <citation type="submission" date="2015-01" db="EMBL/GenBank/DDBJ databases">
        <title>Evolutionary Origins and Diversification of the Mycorrhizal Mutualists.</title>
        <authorList>
            <consortium name="DOE Joint Genome Institute"/>
            <consortium name="Mycorrhizal Genomics Consortium"/>
            <person name="Kohler A."/>
            <person name="Kuo A."/>
            <person name="Nagy L.G."/>
            <person name="Floudas D."/>
            <person name="Copeland A."/>
            <person name="Barry K.W."/>
            <person name="Cichocki N."/>
            <person name="Veneault-Fourrey C."/>
            <person name="LaButti K."/>
            <person name="Lindquist E.A."/>
            <person name="Lipzen A."/>
            <person name="Lundell T."/>
            <person name="Morin E."/>
            <person name="Murat C."/>
            <person name="Riley R."/>
            <person name="Ohm R."/>
            <person name="Sun H."/>
            <person name="Tunlid A."/>
            <person name="Henrissat B."/>
            <person name="Grigoriev I.V."/>
            <person name="Hibbett D.S."/>
            <person name="Martin F."/>
        </authorList>
    </citation>
    <scope>NUCLEOTIDE SEQUENCE [LARGE SCALE GENOMIC DNA]</scope>
    <source>
        <strain evidence="2">441</strain>
    </source>
</reference>
<dbReference type="AlphaFoldDB" id="A0A0C9YSV1"/>
<reference evidence="1 2" key="1">
    <citation type="submission" date="2014-04" db="EMBL/GenBank/DDBJ databases">
        <authorList>
            <consortium name="DOE Joint Genome Institute"/>
            <person name="Kuo A."/>
            <person name="Kohler A."/>
            <person name="Costa M.D."/>
            <person name="Nagy L.G."/>
            <person name="Floudas D."/>
            <person name="Copeland A."/>
            <person name="Barry K.W."/>
            <person name="Cichocki N."/>
            <person name="Veneault-Fourrey C."/>
            <person name="LaButti K."/>
            <person name="Lindquist E.A."/>
            <person name="Lipzen A."/>
            <person name="Lundell T."/>
            <person name="Morin E."/>
            <person name="Murat C."/>
            <person name="Sun H."/>
            <person name="Tunlid A."/>
            <person name="Henrissat B."/>
            <person name="Grigoriev I.V."/>
            <person name="Hibbett D.S."/>
            <person name="Martin F."/>
            <person name="Nordberg H.P."/>
            <person name="Cantor M.N."/>
            <person name="Hua S.X."/>
        </authorList>
    </citation>
    <scope>NUCLEOTIDE SEQUENCE [LARGE SCALE GENOMIC DNA]</scope>
    <source>
        <strain evidence="1 2">441</strain>
    </source>
</reference>
<protein>
    <submittedName>
        <fullName evidence="1">Uncharacterized protein</fullName>
    </submittedName>
</protein>
<organism evidence="1 2">
    <name type="scientific">Pisolithus microcarpus 441</name>
    <dbReference type="NCBI Taxonomy" id="765257"/>
    <lineage>
        <taxon>Eukaryota</taxon>
        <taxon>Fungi</taxon>
        <taxon>Dikarya</taxon>
        <taxon>Basidiomycota</taxon>
        <taxon>Agaricomycotina</taxon>
        <taxon>Agaricomycetes</taxon>
        <taxon>Agaricomycetidae</taxon>
        <taxon>Boletales</taxon>
        <taxon>Sclerodermatineae</taxon>
        <taxon>Pisolithaceae</taxon>
        <taxon>Pisolithus</taxon>
    </lineage>
</organism>
<dbReference type="HOGENOM" id="CLU_2427885_0_0_1"/>
<dbReference type="EMBL" id="KN833998">
    <property type="protein sequence ID" value="KIK13402.1"/>
    <property type="molecule type" value="Genomic_DNA"/>
</dbReference>
<evidence type="ECO:0000313" key="1">
    <source>
        <dbReference type="EMBL" id="KIK13402.1"/>
    </source>
</evidence>
<name>A0A0C9YSV1_9AGAM</name>
<sequence length="91" mass="10273">MGIVLESMYRFRHGEASRAGGEQEGSIQINMWPSGSASLQNSRRYLLRIYGSSLLFTPRCYKGRPDRLRRVSNFSAIHTIRSGCIHTVIGI</sequence>
<proteinExistence type="predicted"/>
<gene>
    <name evidence="1" type="ORF">PISMIDRAFT_404885</name>
</gene>
<dbReference type="Proteomes" id="UP000054018">
    <property type="component" value="Unassembled WGS sequence"/>
</dbReference>
<evidence type="ECO:0000313" key="2">
    <source>
        <dbReference type="Proteomes" id="UP000054018"/>
    </source>
</evidence>